<dbReference type="RefSeq" id="WP_069945870.1">
    <property type="nucleotide sequence ID" value="NZ_CP014143.1"/>
</dbReference>
<keyword evidence="4" id="KW-0732">Signal</keyword>
<evidence type="ECO:0000256" key="1">
    <source>
        <dbReference type="ARBA" id="ARBA00022737"/>
    </source>
</evidence>
<dbReference type="AlphaFoldDB" id="A0A1C9W396"/>
<dbReference type="Pfam" id="PF14559">
    <property type="entry name" value="TPR_19"/>
    <property type="match status" value="1"/>
</dbReference>
<dbReference type="Gene3D" id="1.25.40.10">
    <property type="entry name" value="Tetratricopeptide repeat domain"/>
    <property type="match status" value="2"/>
</dbReference>
<proteinExistence type="predicted"/>
<dbReference type="EMBL" id="CP014143">
    <property type="protein sequence ID" value="AOS95617.1"/>
    <property type="molecule type" value="Genomic_DNA"/>
</dbReference>
<keyword evidence="6" id="KW-1185">Reference proteome</keyword>
<feature type="repeat" description="TPR" evidence="3">
    <location>
        <begin position="225"/>
        <end position="258"/>
    </location>
</feature>
<dbReference type="InterPro" id="IPR011990">
    <property type="entry name" value="TPR-like_helical_dom_sf"/>
</dbReference>
<dbReference type="KEGG" id="micc:AUP74_00141"/>
<dbReference type="PROSITE" id="PS51257">
    <property type="entry name" value="PROKAR_LIPOPROTEIN"/>
    <property type="match status" value="1"/>
</dbReference>
<keyword evidence="2 3" id="KW-0802">TPR repeat</keyword>
<dbReference type="PROSITE" id="PS50005">
    <property type="entry name" value="TPR"/>
    <property type="match status" value="2"/>
</dbReference>
<feature type="repeat" description="TPR" evidence="3">
    <location>
        <begin position="191"/>
        <end position="224"/>
    </location>
</feature>
<dbReference type="InterPro" id="IPR051012">
    <property type="entry name" value="CellSynth/LPSAsmb/PSIAsmb"/>
</dbReference>
<feature type="signal peptide" evidence="4">
    <location>
        <begin position="1"/>
        <end position="21"/>
    </location>
</feature>
<dbReference type="Pfam" id="PF13432">
    <property type="entry name" value="TPR_16"/>
    <property type="match status" value="1"/>
</dbReference>
<dbReference type="SUPFAM" id="SSF48452">
    <property type="entry name" value="TPR-like"/>
    <property type="match status" value="1"/>
</dbReference>
<dbReference type="PATRIC" id="fig|1769779.3.peg.139"/>
<sequence precursor="true">MKTPIASVLFALLLSGCAALPSPDAPLDVSAPLSGTAILGEPVDLAQLPDRDLLSLTPEIRQQLARIAPHRSPDARLAGLIRAFDEQAFHVNYEADATLTAAETFDQQRGNCLAFTLMMVAMARELGADAYFNEVDVPPVWSSEEEQTFVVYRHINMVSENRRGRRVVDFNLEAYDPLYDQRRLDDREAFAQYYSNRGVELMQEGDVEGAFLHLRKAVGLKPGSADLWANLGALYSRAGHRAEAEASYRQALLLNTGHLVSISNLERLYRAEGKIQLADAYAARARYHRERNPYFLYYQAREAYEQGEYEVAKKQIKRALRQYEDDHRFHFLMGLTSLRLGDVDKSRESLRLAFSLTDTDGARAAYLRKLQYLKDEGLASQ</sequence>
<reference evidence="6" key="1">
    <citation type="submission" date="2016-01" db="EMBL/GenBank/DDBJ databases">
        <title>Complete genome sequence of Microbulbifer sp. CCB-MM1, a halophile isolated from Matang Mangrove Forest, Perak.</title>
        <authorList>
            <person name="Moh T.H."/>
            <person name="Dinesh B."/>
            <person name="Lau N.-S."/>
            <person name="Go F."/>
            <person name="Alexander Chong S.-C."/>
        </authorList>
    </citation>
    <scope>NUCLEOTIDE SEQUENCE [LARGE SCALE GENOMIC DNA]</scope>
    <source>
        <strain evidence="6">CCB-MM1</strain>
    </source>
</reference>
<dbReference type="OrthoDB" id="5801251at2"/>
<dbReference type="PANTHER" id="PTHR45586">
    <property type="entry name" value="TPR REPEAT-CONTAINING PROTEIN PA4667"/>
    <property type="match status" value="1"/>
</dbReference>
<name>A0A1C9W396_9GAMM</name>
<gene>
    <name evidence="5" type="ORF">AUP74_00141</name>
</gene>
<evidence type="ECO:0000256" key="3">
    <source>
        <dbReference type="PROSITE-ProRule" id="PRU00339"/>
    </source>
</evidence>
<dbReference type="SUPFAM" id="SSF54001">
    <property type="entry name" value="Cysteine proteinases"/>
    <property type="match status" value="1"/>
</dbReference>
<organism evidence="5 6">
    <name type="scientific">Microbulbifer aggregans</name>
    <dbReference type="NCBI Taxonomy" id="1769779"/>
    <lineage>
        <taxon>Bacteria</taxon>
        <taxon>Pseudomonadati</taxon>
        <taxon>Pseudomonadota</taxon>
        <taxon>Gammaproteobacteria</taxon>
        <taxon>Cellvibrionales</taxon>
        <taxon>Microbulbiferaceae</taxon>
        <taxon>Microbulbifer</taxon>
    </lineage>
</organism>
<dbReference type="STRING" id="1769779.AUP74_00141"/>
<dbReference type="Proteomes" id="UP000095672">
    <property type="component" value="Chromosome"/>
</dbReference>
<evidence type="ECO:0000256" key="2">
    <source>
        <dbReference type="ARBA" id="ARBA00022803"/>
    </source>
</evidence>
<feature type="chain" id="PRO_5008895324" evidence="4">
    <location>
        <begin position="22"/>
        <end position="381"/>
    </location>
</feature>
<keyword evidence="1" id="KW-0677">Repeat</keyword>
<evidence type="ECO:0000313" key="6">
    <source>
        <dbReference type="Proteomes" id="UP000095672"/>
    </source>
</evidence>
<dbReference type="InterPro" id="IPR019734">
    <property type="entry name" value="TPR_rpt"/>
</dbReference>
<accession>A0A1C9W396</accession>
<dbReference type="InterPro" id="IPR038765">
    <property type="entry name" value="Papain-like_cys_pep_sf"/>
</dbReference>
<dbReference type="PANTHER" id="PTHR45586:SF1">
    <property type="entry name" value="LIPOPOLYSACCHARIDE ASSEMBLY PROTEIN B"/>
    <property type="match status" value="1"/>
</dbReference>
<protein>
    <submittedName>
        <fullName evidence="5">Cellulose synthase subunit BcsC</fullName>
    </submittedName>
</protein>
<evidence type="ECO:0000313" key="5">
    <source>
        <dbReference type="EMBL" id="AOS95617.1"/>
    </source>
</evidence>
<evidence type="ECO:0000256" key="4">
    <source>
        <dbReference type="SAM" id="SignalP"/>
    </source>
</evidence>
<dbReference type="SMART" id="SM00028">
    <property type="entry name" value="TPR"/>
    <property type="match status" value="4"/>
</dbReference>